<sequence length="152" mass="17753">MSVYEDKNCYYCRLSAGPDESEHFIRFWTSLDSVVYLHRDQSLPGRVVVASVVHAEDLSELTSDQYTAFFDTVRRISQVISSAFPLTEKINLYLCGNNGQFRHPHMHVLPRFTGDRSWPDFISDFQQPYWPTGDPRYEEVISALHQRLMMEL</sequence>
<dbReference type="InterPro" id="IPR011146">
    <property type="entry name" value="HIT-like"/>
</dbReference>
<protein>
    <submittedName>
        <fullName evidence="3">HIT family protein</fullName>
        <ecNumber evidence="3">2.1.1.-</ecNumber>
    </submittedName>
</protein>
<organism evidence="3 4">
    <name type="scientific">Paenibacillus solisilvae</name>
    <dbReference type="NCBI Taxonomy" id="2486751"/>
    <lineage>
        <taxon>Bacteria</taxon>
        <taxon>Bacillati</taxon>
        <taxon>Bacillota</taxon>
        <taxon>Bacilli</taxon>
        <taxon>Bacillales</taxon>
        <taxon>Paenibacillaceae</taxon>
        <taxon>Paenibacillus</taxon>
    </lineage>
</organism>
<gene>
    <name evidence="3" type="ORF">ACFPYJ_29890</name>
</gene>
<name>A0ABW0W704_9BACL</name>
<dbReference type="SUPFAM" id="SSF54197">
    <property type="entry name" value="HIT-like"/>
    <property type="match status" value="1"/>
</dbReference>
<dbReference type="RefSeq" id="WP_379191909.1">
    <property type="nucleotide sequence ID" value="NZ_JBHSOW010000119.1"/>
</dbReference>
<evidence type="ECO:0000313" key="4">
    <source>
        <dbReference type="Proteomes" id="UP001596047"/>
    </source>
</evidence>
<dbReference type="Gene3D" id="3.30.428.10">
    <property type="entry name" value="HIT-like"/>
    <property type="match status" value="1"/>
</dbReference>
<keyword evidence="3" id="KW-0808">Transferase</keyword>
<comment type="caution">
    <text evidence="3">The sequence shown here is derived from an EMBL/GenBank/DDBJ whole genome shotgun (WGS) entry which is preliminary data.</text>
</comment>
<dbReference type="Proteomes" id="UP001596047">
    <property type="component" value="Unassembled WGS sequence"/>
</dbReference>
<evidence type="ECO:0000256" key="1">
    <source>
        <dbReference type="PROSITE-ProRule" id="PRU00464"/>
    </source>
</evidence>
<accession>A0ABW0W704</accession>
<dbReference type="GO" id="GO:0032259">
    <property type="term" value="P:methylation"/>
    <property type="evidence" value="ECO:0007669"/>
    <property type="project" value="UniProtKB-KW"/>
</dbReference>
<reference evidence="4" key="1">
    <citation type="journal article" date="2019" name="Int. J. Syst. Evol. Microbiol.">
        <title>The Global Catalogue of Microorganisms (GCM) 10K type strain sequencing project: providing services to taxonomists for standard genome sequencing and annotation.</title>
        <authorList>
            <consortium name="The Broad Institute Genomics Platform"/>
            <consortium name="The Broad Institute Genome Sequencing Center for Infectious Disease"/>
            <person name="Wu L."/>
            <person name="Ma J."/>
        </authorList>
    </citation>
    <scope>NUCLEOTIDE SEQUENCE [LARGE SCALE GENOMIC DNA]</scope>
    <source>
        <strain evidence="4">CGMCC 1.3240</strain>
    </source>
</reference>
<evidence type="ECO:0000313" key="3">
    <source>
        <dbReference type="EMBL" id="MFC5653253.1"/>
    </source>
</evidence>
<keyword evidence="4" id="KW-1185">Reference proteome</keyword>
<feature type="short sequence motif" description="Histidine triad motif" evidence="1">
    <location>
        <begin position="103"/>
        <end position="107"/>
    </location>
</feature>
<dbReference type="EMBL" id="JBHSOW010000119">
    <property type="protein sequence ID" value="MFC5653253.1"/>
    <property type="molecule type" value="Genomic_DNA"/>
</dbReference>
<proteinExistence type="predicted"/>
<dbReference type="EC" id="2.1.1.-" evidence="3"/>
<feature type="domain" description="HIT" evidence="2">
    <location>
        <begin position="10"/>
        <end position="118"/>
    </location>
</feature>
<keyword evidence="3" id="KW-0489">Methyltransferase</keyword>
<dbReference type="PROSITE" id="PS51084">
    <property type="entry name" value="HIT_2"/>
    <property type="match status" value="1"/>
</dbReference>
<dbReference type="GO" id="GO:0008168">
    <property type="term" value="F:methyltransferase activity"/>
    <property type="evidence" value="ECO:0007669"/>
    <property type="project" value="UniProtKB-KW"/>
</dbReference>
<dbReference type="InterPro" id="IPR036265">
    <property type="entry name" value="HIT-like_sf"/>
</dbReference>
<evidence type="ECO:0000259" key="2">
    <source>
        <dbReference type="PROSITE" id="PS51084"/>
    </source>
</evidence>